<dbReference type="PATRIC" id="fig|754476.3.peg.426"/>
<evidence type="ECO:0000313" key="2">
    <source>
        <dbReference type="Proteomes" id="UP000009144"/>
    </source>
</evidence>
<organism evidence="1 2">
    <name type="scientific">Methylophaga nitratireducenticrescens</name>
    <dbReference type="NCBI Taxonomy" id="754476"/>
    <lineage>
        <taxon>Bacteria</taxon>
        <taxon>Pseudomonadati</taxon>
        <taxon>Pseudomonadota</taxon>
        <taxon>Gammaproteobacteria</taxon>
        <taxon>Thiotrichales</taxon>
        <taxon>Piscirickettsiaceae</taxon>
        <taxon>Methylophaga</taxon>
    </lineage>
</organism>
<dbReference type="KEGG" id="mej:Q7A_430"/>
<dbReference type="eggNOG" id="COG3039">
    <property type="taxonomic scope" value="Bacteria"/>
</dbReference>
<reference evidence="1 2" key="2">
    <citation type="journal article" date="2013" name="Int. J. Syst. Evol. Microbiol.">
        <title>Methylophaga nitratireducenticrescens sp. nov. and Methylophaga frappieri sp. nov., isolated from the biofilm of the methanol-fed denitrification system treating the seawater at the Montreal Biodome.</title>
        <authorList>
            <person name="Villeneuve C."/>
            <person name="Martineau C."/>
            <person name="Mauffrey F."/>
            <person name="Villemur R."/>
        </authorList>
    </citation>
    <scope>NUCLEOTIDE SEQUENCE [LARGE SCALE GENOMIC DNA]</scope>
    <source>
        <strain evidence="1 2">JAM1</strain>
    </source>
</reference>
<dbReference type="HOGENOM" id="CLU_073308_8_2_6"/>
<dbReference type="Proteomes" id="UP000009144">
    <property type="component" value="Chromosome"/>
</dbReference>
<accession>I1XFW2</accession>
<keyword evidence="2" id="KW-1185">Reference proteome</keyword>
<gene>
    <name evidence="1" type="ordered locus">Q7A_430</name>
</gene>
<proteinExistence type="predicted"/>
<dbReference type="AlphaFoldDB" id="I1XFW2"/>
<sequence length="61" mass="7389">MDKLVEIFCEVDDFCQKFIPVWQQELLKNGDKRRNRPGRLSESEVIVKLWLFRNNYQLCAK</sequence>
<reference evidence="1 2" key="1">
    <citation type="journal article" date="2012" name="J. Bacteriol.">
        <title>Complete genome sequences of Methylophaga sp. strain JAM1 and Methylophaga sp. strain JAM7.</title>
        <authorList>
            <person name="Villeneuve C."/>
            <person name="Martineau C."/>
            <person name="Mauffrey F."/>
            <person name="Villemur R."/>
        </authorList>
    </citation>
    <scope>NUCLEOTIDE SEQUENCE [LARGE SCALE GENOMIC DNA]</scope>
    <source>
        <strain evidence="1 2">JAM1</strain>
    </source>
</reference>
<dbReference type="EMBL" id="CP003390">
    <property type="protein sequence ID" value="AFI83281.1"/>
    <property type="molecule type" value="Genomic_DNA"/>
</dbReference>
<protein>
    <submittedName>
        <fullName evidence="1">Transposase</fullName>
    </submittedName>
</protein>
<name>I1XFW2_METNJ</name>
<evidence type="ECO:0000313" key="1">
    <source>
        <dbReference type="EMBL" id="AFI83281.1"/>
    </source>
</evidence>